<comment type="subcellular location">
    <subcellularLocation>
        <location evidence="7">Mitochondrion</location>
    </subcellularLocation>
    <subcellularLocation>
        <location evidence="7">Nucleus</location>
    </subcellularLocation>
</comment>
<evidence type="ECO:0000256" key="8">
    <source>
        <dbReference type="PROSITE-ProRule" id="PRU10072"/>
    </source>
</evidence>
<dbReference type="GO" id="GO:0005634">
    <property type="term" value="C:nucleus"/>
    <property type="evidence" value="ECO:0007669"/>
    <property type="project" value="UniProtKB-SubCell"/>
</dbReference>
<dbReference type="OrthoDB" id="10031947at2759"/>
<feature type="domain" description="Uracil-DNA glycosylase-like" evidence="11">
    <location>
        <begin position="175"/>
        <end position="353"/>
    </location>
</feature>
<reference evidence="12" key="2">
    <citation type="submission" date="2020-11" db="EMBL/GenBank/DDBJ databases">
        <authorList>
            <consortium name="DOE Joint Genome Institute"/>
            <person name="Kuo A."/>
            <person name="Miyauchi S."/>
            <person name="Kiss E."/>
            <person name="Drula E."/>
            <person name="Kohler A."/>
            <person name="Sanchez-Garcia M."/>
            <person name="Andreopoulos B."/>
            <person name="Barry K.W."/>
            <person name="Bonito G."/>
            <person name="Buee M."/>
            <person name="Carver A."/>
            <person name="Chen C."/>
            <person name="Cichocki N."/>
            <person name="Clum A."/>
            <person name="Culley D."/>
            <person name="Crous P.W."/>
            <person name="Fauchery L."/>
            <person name="Girlanda M."/>
            <person name="Hayes R."/>
            <person name="Keri Z."/>
            <person name="Labutti K."/>
            <person name="Lipzen A."/>
            <person name="Lombard V."/>
            <person name="Magnuson J."/>
            <person name="Maillard F."/>
            <person name="Morin E."/>
            <person name="Murat C."/>
            <person name="Nolan M."/>
            <person name="Ohm R."/>
            <person name="Pangilinan J."/>
            <person name="Pereira M."/>
            <person name="Perotto S."/>
            <person name="Peter M."/>
            <person name="Riley R."/>
            <person name="Sitrit Y."/>
            <person name="Stielow B."/>
            <person name="Szollosi G."/>
            <person name="Zifcakova L."/>
            <person name="Stursova M."/>
            <person name="Spatafora J.W."/>
            <person name="Tedersoo L."/>
            <person name="Vaario L.-M."/>
            <person name="Yamada A."/>
            <person name="Yan M."/>
            <person name="Wang P."/>
            <person name="Xu J."/>
            <person name="Bruns T."/>
            <person name="Baldrian P."/>
            <person name="Vilgalys R."/>
            <person name="Henrissat B."/>
            <person name="Grigoriev I.V."/>
            <person name="Hibbett D."/>
            <person name="Nagy L.G."/>
            <person name="Martin F.M."/>
        </authorList>
    </citation>
    <scope>NUCLEOTIDE SEQUENCE</scope>
    <source>
        <strain evidence="12">UH-Tt-Lm1</strain>
    </source>
</reference>
<dbReference type="SMART" id="SM00986">
    <property type="entry name" value="UDG"/>
    <property type="match status" value="1"/>
</dbReference>
<dbReference type="AlphaFoldDB" id="A0A9P6LAT0"/>
<evidence type="ECO:0000256" key="4">
    <source>
        <dbReference type="ARBA" id="ARBA00023128"/>
    </source>
</evidence>
<dbReference type="SUPFAM" id="SSF52141">
    <property type="entry name" value="Uracil-DNA glycosylase-like"/>
    <property type="match status" value="1"/>
</dbReference>
<name>A0A9P6LAT0_9AGAM</name>
<dbReference type="InterPro" id="IPR036895">
    <property type="entry name" value="Uracil-DNA_glycosylase-like_sf"/>
</dbReference>
<dbReference type="CDD" id="cd10027">
    <property type="entry name" value="UDG-F1-like"/>
    <property type="match status" value="1"/>
</dbReference>
<dbReference type="EC" id="3.2.2.27" evidence="7 9"/>
<accession>A0A9P6LAT0</accession>
<gene>
    <name evidence="7" type="primary">UNG1</name>
    <name evidence="12" type="ORF">BJ322DRAFT_999571</name>
</gene>
<evidence type="ECO:0000256" key="6">
    <source>
        <dbReference type="ARBA" id="ARBA00023242"/>
    </source>
</evidence>
<evidence type="ECO:0000256" key="7">
    <source>
        <dbReference type="HAMAP-Rule" id="MF_03166"/>
    </source>
</evidence>
<evidence type="ECO:0000256" key="1">
    <source>
        <dbReference type="ARBA" id="ARBA00008184"/>
    </source>
</evidence>
<evidence type="ECO:0000313" key="13">
    <source>
        <dbReference type="Proteomes" id="UP000736335"/>
    </source>
</evidence>
<keyword evidence="3 7" id="KW-0378">Hydrolase</keyword>
<keyword evidence="6 7" id="KW-0539">Nucleus</keyword>
<comment type="catalytic activity">
    <reaction evidence="7 9">
        <text>Hydrolyzes single-stranded DNA or mismatched double-stranded DNA and polynucleotides, releasing free uracil.</text>
        <dbReference type="EC" id="3.2.2.27"/>
    </reaction>
</comment>
<dbReference type="PANTHER" id="PTHR11264:SF0">
    <property type="entry name" value="URACIL-DNA GLYCOSYLASE"/>
    <property type="match status" value="1"/>
</dbReference>
<keyword evidence="2 7" id="KW-0227">DNA damage</keyword>
<organism evidence="12 13">
    <name type="scientific">Thelephora terrestris</name>
    <dbReference type="NCBI Taxonomy" id="56493"/>
    <lineage>
        <taxon>Eukaryota</taxon>
        <taxon>Fungi</taxon>
        <taxon>Dikarya</taxon>
        <taxon>Basidiomycota</taxon>
        <taxon>Agaricomycotina</taxon>
        <taxon>Agaricomycetes</taxon>
        <taxon>Thelephorales</taxon>
        <taxon>Thelephoraceae</taxon>
        <taxon>Thelephora</taxon>
    </lineage>
</organism>
<evidence type="ECO:0000256" key="5">
    <source>
        <dbReference type="ARBA" id="ARBA00023204"/>
    </source>
</evidence>
<comment type="function">
    <text evidence="7 9">Excises uracil residues from the DNA which can arise as a result of misincorporation of dUMP residues by DNA polymerase or due to deamination of cytosine.</text>
</comment>
<dbReference type="PROSITE" id="PS00130">
    <property type="entry name" value="U_DNA_GLYCOSYLASE"/>
    <property type="match status" value="1"/>
</dbReference>
<dbReference type="HAMAP" id="MF_00148">
    <property type="entry name" value="UDG"/>
    <property type="match status" value="1"/>
</dbReference>
<keyword evidence="13" id="KW-1185">Reference proteome</keyword>
<dbReference type="Pfam" id="PF03167">
    <property type="entry name" value="UDG"/>
    <property type="match status" value="1"/>
</dbReference>
<dbReference type="Proteomes" id="UP000736335">
    <property type="component" value="Unassembled WGS sequence"/>
</dbReference>
<evidence type="ECO:0000259" key="11">
    <source>
        <dbReference type="SMART" id="SM00986"/>
    </source>
</evidence>
<keyword evidence="5 7" id="KW-0234">DNA repair</keyword>
<dbReference type="GO" id="GO:0097510">
    <property type="term" value="P:base-excision repair, AP site formation via deaminated base removal"/>
    <property type="evidence" value="ECO:0007669"/>
    <property type="project" value="TreeGrafter"/>
</dbReference>
<feature type="region of interest" description="Disordered" evidence="10">
    <location>
        <begin position="1"/>
        <end position="60"/>
    </location>
</feature>
<dbReference type="FunFam" id="3.40.470.10:FF:000007">
    <property type="entry name" value="Uracil-DNA glycosylase"/>
    <property type="match status" value="1"/>
</dbReference>
<dbReference type="NCBIfam" id="TIGR00628">
    <property type="entry name" value="ung"/>
    <property type="match status" value="1"/>
</dbReference>
<comment type="similarity">
    <text evidence="1 7 9">Belongs to the uracil-DNA glycosylase (UDG) superfamily. UNG family.</text>
</comment>
<keyword evidence="4 7" id="KW-0496">Mitochondrion</keyword>
<evidence type="ECO:0000313" key="12">
    <source>
        <dbReference type="EMBL" id="KAF9790446.1"/>
    </source>
</evidence>
<dbReference type="GO" id="GO:0004844">
    <property type="term" value="F:uracil DNA N-glycosylase activity"/>
    <property type="evidence" value="ECO:0007669"/>
    <property type="project" value="UniProtKB-UniRule"/>
</dbReference>
<sequence length="375" mass="40969">MPEADSEQEVYYEDLISPPTEPERPTTGPKVKETELTATAAGVSASVPAQKESASPNPLKRQRTLLDMLGSSSAKKIKLDGTPSAVVTKRQTLNTIPFNLNGFINSLTQEQRDLLGLEIETMGKSWLKLLHEEIKQPYFIALKKFLREEGVGGVNGTPQSCKVYPAPKDIYSWSNYTPLGRVRVVIVGQDPYPGPKQAHGLSFSVPRGVSVPPSLVNIYTEIKSEYPEFVIPKHGNLIGWAKNGVLMLNTCLTVKAGSPGSHSDRGWEKFTDKVIAVIDKWGGANLPTVNPNSTTNVGVGRGVVFMAWGSWAQKRVSGLNRHKHLVLTSAHPSPRVTRGFLGNGHFKSANDWLEEKYGADGKVDWCNLGVDAEQA</sequence>
<dbReference type="SMART" id="SM00987">
    <property type="entry name" value="UreE_C"/>
    <property type="match status" value="1"/>
</dbReference>
<dbReference type="EMBL" id="WIUZ02000002">
    <property type="protein sequence ID" value="KAF9790446.1"/>
    <property type="molecule type" value="Genomic_DNA"/>
</dbReference>
<dbReference type="InterPro" id="IPR005122">
    <property type="entry name" value="Uracil-DNA_glycosylase-like"/>
</dbReference>
<dbReference type="Gene3D" id="3.40.470.10">
    <property type="entry name" value="Uracil-DNA glycosylase-like domain"/>
    <property type="match status" value="1"/>
</dbReference>
<feature type="compositionally biased region" description="Acidic residues" evidence="10">
    <location>
        <begin position="1"/>
        <end position="12"/>
    </location>
</feature>
<dbReference type="InterPro" id="IPR018085">
    <property type="entry name" value="Ura-DNA_Glyclase_AS"/>
</dbReference>
<comment type="caution">
    <text evidence="12">The sequence shown here is derived from an EMBL/GenBank/DDBJ whole genome shotgun (WGS) entry which is preliminary data.</text>
</comment>
<dbReference type="GO" id="GO:0005739">
    <property type="term" value="C:mitochondrion"/>
    <property type="evidence" value="ECO:0007669"/>
    <property type="project" value="UniProtKB-SubCell"/>
</dbReference>
<feature type="active site" description="Proton acceptor" evidence="7 8">
    <location>
        <position position="190"/>
    </location>
</feature>
<protein>
    <recommendedName>
        <fullName evidence="7 9">Uracil-DNA glycosylase</fullName>
        <shortName evidence="7">UDG</shortName>
        <ecNumber evidence="7 9">3.2.2.27</ecNumber>
    </recommendedName>
</protein>
<dbReference type="PANTHER" id="PTHR11264">
    <property type="entry name" value="URACIL-DNA GLYCOSYLASE"/>
    <property type="match status" value="1"/>
</dbReference>
<dbReference type="InterPro" id="IPR002043">
    <property type="entry name" value="UDG_fam1"/>
</dbReference>
<proteinExistence type="inferred from homology"/>
<dbReference type="NCBIfam" id="NF003592">
    <property type="entry name" value="PRK05254.1-5"/>
    <property type="match status" value="1"/>
</dbReference>
<evidence type="ECO:0000256" key="3">
    <source>
        <dbReference type="ARBA" id="ARBA00022801"/>
    </source>
</evidence>
<reference evidence="12" key="1">
    <citation type="journal article" date="2020" name="Nat. Commun.">
        <title>Large-scale genome sequencing of mycorrhizal fungi provides insights into the early evolution of symbiotic traits.</title>
        <authorList>
            <person name="Miyauchi S."/>
            <person name="Kiss E."/>
            <person name="Kuo A."/>
            <person name="Drula E."/>
            <person name="Kohler A."/>
            <person name="Sanchez-Garcia M."/>
            <person name="Morin E."/>
            <person name="Andreopoulos B."/>
            <person name="Barry K.W."/>
            <person name="Bonito G."/>
            <person name="Buee M."/>
            <person name="Carver A."/>
            <person name="Chen C."/>
            <person name="Cichocki N."/>
            <person name="Clum A."/>
            <person name="Culley D."/>
            <person name="Crous P.W."/>
            <person name="Fauchery L."/>
            <person name="Girlanda M."/>
            <person name="Hayes R.D."/>
            <person name="Keri Z."/>
            <person name="LaButti K."/>
            <person name="Lipzen A."/>
            <person name="Lombard V."/>
            <person name="Magnuson J."/>
            <person name="Maillard F."/>
            <person name="Murat C."/>
            <person name="Nolan M."/>
            <person name="Ohm R.A."/>
            <person name="Pangilinan J."/>
            <person name="Pereira M.F."/>
            <person name="Perotto S."/>
            <person name="Peter M."/>
            <person name="Pfister S."/>
            <person name="Riley R."/>
            <person name="Sitrit Y."/>
            <person name="Stielow J.B."/>
            <person name="Szollosi G."/>
            <person name="Zifcakova L."/>
            <person name="Stursova M."/>
            <person name="Spatafora J.W."/>
            <person name="Tedersoo L."/>
            <person name="Vaario L.M."/>
            <person name="Yamada A."/>
            <person name="Yan M."/>
            <person name="Wang P."/>
            <person name="Xu J."/>
            <person name="Bruns T."/>
            <person name="Baldrian P."/>
            <person name="Vilgalys R."/>
            <person name="Dunand C."/>
            <person name="Henrissat B."/>
            <person name="Grigoriev I.V."/>
            <person name="Hibbett D."/>
            <person name="Nagy L.G."/>
            <person name="Martin F.M."/>
        </authorList>
    </citation>
    <scope>NUCLEOTIDE SEQUENCE</scope>
    <source>
        <strain evidence="12">UH-Tt-Lm1</strain>
    </source>
</reference>
<evidence type="ECO:0000256" key="10">
    <source>
        <dbReference type="SAM" id="MobiDB-lite"/>
    </source>
</evidence>
<evidence type="ECO:0000256" key="9">
    <source>
        <dbReference type="RuleBase" id="RU003780"/>
    </source>
</evidence>
<evidence type="ECO:0000256" key="2">
    <source>
        <dbReference type="ARBA" id="ARBA00022763"/>
    </source>
</evidence>